<dbReference type="AlphaFoldDB" id="A0A248LM30"/>
<evidence type="ECO:0000313" key="2">
    <source>
        <dbReference type="Proteomes" id="UP000197424"/>
    </source>
</evidence>
<accession>A0A248LM30</accession>
<dbReference type="OrthoDB" id="6197217at2"/>
<sequence length="94" mass="10361">MFKNLIESLRKKPLSLSDLPETIRVPGHAGQTEIDRLPLDQASVDDLAFAIQGLEARSSEISCQLHSLRRLHDLARVRGALGTDKVIEIFGGEV</sequence>
<name>A0A248LM30_9NEIS</name>
<proteinExistence type="predicted"/>
<reference evidence="2" key="1">
    <citation type="submission" date="2017-06" db="EMBL/GenBank/DDBJ databases">
        <title>Whole genome sequence of Laribacter hongkongensis LHGZ1.</title>
        <authorList>
            <person name="Chen D."/>
            <person name="Wu H."/>
            <person name="Chen J."/>
        </authorList>
    </citation>
    <scope>NUCLEOTIDE SEQUENCE [LARGE SCALE GENOMIC DNA]</scope>
    <source>
        <strain evidence="2">LHGZ1</strain>
    </source>
</reference>
<evidence type="ECO:0000313" key="1">
    <source>
        <dbReference type="EMBL" id="ASJ25722.1"/>
    </source>
</evidence>
<protein>
    <submittedName>
        <fullName evidence="1">Uncharacterized protein</fullName>
    </submittedName>
</protein>
<organism evidence="1 2">
    <name type="scientific">Laribacter hongkongensis</name>
    <dbReference type="NCBI Taxonomy" id="168471"/>
    <lineage>
        <taxon>Bacteria</taxon>
        <taxon>Pseudomonadati</taxon>
        <taxon>Pseudomonadota</taxon>
        <taxon>Betaproteobacteria</taxon>
        <taxon>Neisseriales</taxon>
        <taxon>Aquaspirillaceae</taxon>
        <taxon>Laribacter</taxon>
    </lineage>
</organism>
<dbReference type="EMBL" id="CP022115">
    <property type="protein sequence ID" value="ASJ25722.1"/>
    <property type="molecule type" value="Genomic_DNA"/>
</dbReference>
<dbReference type="RefSeq" id="WP_088861475.1">
    <property type="nucleotide sequence ID" value="NZ_CP022115.1"/>
</dbReference>
<dbReference type="Proteomes" id="UP000197424">
    <property type="component" value="Chromosome"/>
</dbReference>
<gene>
    <name evidence="1" type="ORF">LHGZ1_2891</name>
</gene>